<keyword evidence="1" id="KW-0812">Transmembrane</keyword>
<reference evidence="2 3" key="1">
    <citation type="journal article" date="2021" name="Microbiol. Spectr.">
        <title>A Single Bacterium Capable of Oxidation and Reduction of Iron at Circumneutral pH.</title>
        <authorList>
            <person name="Kato S."/>
            <person name="Ohkuma M."/>
        </authorList>
    </citation>
    <scope>NUCLEOTIDE SEQUENCE [LARGE SCALE GENOMIC DNA]</scope>
    <source>
        <strain evidence="2 3">MIZ03</strain>
    </source>
</reference>
<dbReference type="EMBL" id="AP024238">
    <property type="protein sequence ID" value="BCO27240.1"/>
    <property type="molecule type" value="Genomic_DNA"/>
</dbReference>
<feature type="transmembrane region" description="Helical" evidence="1">
    <location>
        <begin position="86"/>
        <end position="109"/>
    </location>
</feature>
<evidence type="ECO:0000313" key="2">
    <source>
        <dbReference type="EMBL" id="BCO27240.1"/>
    </source>
</evidence>
<gene>
    <name evidence="2" type="ORF">MIZ03_2128</name>
</gene>
<sequence length="141" mass="15335">MSTSTTNHQSQQAEALRYAFLLDWCSRLGVLALLVSFAAYVLGIWTPHVPLDQLPNLWSLPVSDYLQRTASPKGWGWLALVRQGDFANLIGIALLSGCSIAPLFGVIVLYAKRKDYVYVSICAVILLVLFLAASGVLTGGH</sequence>
<keyword evidence="3" id="KW-1185">Reference proteome</keyword>
<proteinExistence type="predicted"/>
<feature type="transmembrane region" description="Helical" evidence="1">
    <location>
        <begin position="116"/>
        <end position="137"/>
    </location>
</feature>
<accession>A0ABN6D5F8</accession>
<organism evidence="2 3">
    <name type="scientific">Rhodoferax lithotrophicus</name>
    <dbReference type="NCBI Taxonomy" id="2798804"/>
    <lineage>
        <taxon>Bacteria</taxon>
        <taxon>Pseudomonadati</taxon>
        <taxon>Pseudomonadota</taxon>
        <taxon>Betaproteobacteria</taxon>
        <taxon>Burkholderiales</taxon>
        <taxon>Comamonadaceae</taxon>
        <taxon>Rhodoferax</taxon>
    </lineage>
</organism>
<keyword evidence="1" id="KW-1133">Transmembrane helix</keyword>
<evidence type="ECO:0008006" key="4">
    <source>
        <dbReference type="Google" id="ProtNLM"/>
    </source>
</evidence>
<protein>
    <recommendedName>
        <fullName evidence="4">DUF1634 domain-containing protein</fullName>
    </recommendedName>
</protein>
<keyword evidence="1" id="KW-0472">Membrane</keyword>
<evidence type="ECO:0000313" key="3">
    <source>
        <dbReference type="Proteomes" id="UP000824366"/>
    </source>
</evidence>
<name>A0ABN6D5F8_9BURK</name>
<feature type="transmembrane region" description="Helical" evidence="1">
    <location>
        <begin position="21"/>
        <end position="45"/>
    </location>
</feature>
<evidence type="ECO:0000256" key="1">
    <source>
        <dbReference type="SAM" id="Phobius"/>
    </source>
</evidence>
<dbReference type="Proteomes" id="UP000824366">
    <property type="component" value="Chromosome"/>
</dbReference>
<dbReference type="RefSeq" id="WP_223912002.1">
    <property type="nucleotide sequence ID" value="NZ_AP024238.1"/>
</dbReference>